<organism evidence="5 6">
    <name type="scientific">Nakamurella flava</name>
    <dbReference type="NCBI Taxonomy" id="2576308"/>
    <lineage>
        <taxon>Bacteria</taxon>
        <taxon>Bacillati</taxon>
        <taxon>Actinomycetota</taxon>
        <taxon>Actinomycetes</taxon>
        <taxon>Nakamurellales</taxon>
        <taxon>Nakamurellaceae</taxon>
        <taxon>Nakamurella</taxon>
    </lineage>
</organism>
<feature type="region of interest" description="Disordered" evidence="2">
    <location>
        <begin position="518"/>
        <end position="551"/>
    </location>
</feature>
<dbReference type="InterPro" id="IPR045087">
    <property type="entry name" value="Cu-oxidase_fam"/>
</dbReference>
<evidence type="ECO:0000313" key="5">
    <source>
        <dbReference type="EMBL" id="TKV60683.1"/>
    </source>
</evidence>
<protein>
    <submittedName>
        <fullName evidence="5">Multicopper oxidase family protein</fullName>
    </submittedName>
</protein>
<evidence type="ECO:0000256" key="2">
    <source>
        <dbReference type="SAM" id="MobiDB-lite"/>
    </source>
</evidence>
<accession>A0A4U6QJR4</accession>
<evidence type="ECO:0000313" key="6">
    <source>
        <dbReference type="Proteomes" id="UP000306985"/>
    </source>
</evidence>
<comment type="similarity">
    <text evidence="1">Belongs to the multicopper oxidase family.</text>
</comment>
<dbReference type="CDD" id="cd13889">
    <property type="entry name" value="CuRO_3_BOD"/>
    <property type="match status" value="1"/>
</dbReference>
<dbReference type="Pfam" id="PF07731">
    <property type="entry name" value="Cu-oxidase_2"/>
    <property type="match status" value="1"/>
</dbReference>
<dbReference type="SUPFAM" id="SSF49503">
    <property type="entry name" value="Cupredoxins"/>
    <property type="match status" value="3"/>
</dbReference>
<dbReference type="Pfam" id="PF07732">
    <property type="entry name" value="Cu-oxidase_3"/>
    <property type="match status" value="1"/>
</dbReference>
<dbReference type="GO" id="GO:0005507">
    <property type="term" value="F:copper ion binding"/>
    <property type="evidence" value="ECO:0007669"/>
    <property type="project" value="InterPro"/>
</dbReference>
<dbReference type="Gene3D" id="2.60.40.420">
    <property type="entry name" value="Cupredoxins - blue copper proteins"/>
    <property type="match status" value="3"/>
</dbReference>
<feature type="domain" description="Plastocyanin-like" evidence="4">
    <location>
        <begin position="85"/>
        <end position="200"/>
    </location>
</feature>
<dbReference type="PANTHER" id="PTHR48267">
    <property type="entry name" value="CUPREDOXIN SUPERFAMILY PROTEIN"/>
    <property type="match status" value="1"/>
</dbReference>
<comment type="caution">
    <text evidence="5">The sequence shown here is derived from an EMBL/GenBank/DDBJ whole genome shotgun (WGS) entry which is preliminary data.</text>
</comment>
<gene>
    <name evidence="5" type="ORF">FDO65_03040</name>
</gene>
<dbReference type="PANTHER" id="PTHR48267:SF1">
    <property type="entry name" value="BILIRUBIN OXIDASE"/>
    <property type="match status" value="1"/>
</dbReference>
<dbReference type="InterPro" id="IPR008972">
    <property type="entry name" value="Cupredoxin"/>
</dbReference>
<dbReference type="InterPro" id="IPR011707">
    <property type="entry name" value="Cu-oxidase-like_N"/>
</dbReference>
<dbReference type="InterPro" id="IPR011706">
    <property type="entry name" value="Cu-oxidase_C"/>
</dbReference>
<dbReference type="InterPro" id="IPR006311">
    <property type="entry name" value="TAT_signal"/>
</dbReference>
<dbReference type="OrthoDB" id="345021at2"/>
<feature type="domain" description="Plastocyanin-like" evidence="3">
    <location>
        <begin position="399"/>
        <end position="522"/>
    </location>
</feature>
<proteinExistence type="inferred from homology"/>
<evidence type="ECO:0000256" key="1">
    <source>
        <dbReference type="ARBA" id="ARBA00010609"/>
    </source>
</evidence>
<name>A0A4U6QJR4_9ACTN</name>
<keyword evidence="6" id="KW-1185">Reference proteome</keyword>
<dbReference type="GO" id="GO:0016491">
    <property type="term" value="F:oxidoreductase activity"/>
    <property type="evidence" value="ECO:0007669"/>
    <property type="project" value="InterPro"/>
</dbReference>
<dbReference type="PROSITE" id="PS51318">
    <property type="entry name" value="TAT"/>
    <property type="match status" value="1"/>
</dbReference>
<evidence type="ECO:0000259" key="3">
    <source>
        <dbReference type="Pfam" id="PF07731"/>
    </source>
</evidence>
<dbReference type="Proteomes" id="UP000306985">
    <property type="component" value="Unassembled WGS sequence"/>
</dbReference>
<dbReference type="AlphaFoldDB" id="A0A4U6QJR4"/>
<evidence type="ECO:0000259" key="4">
    <source>
        <dbReference type="Pfam" id="PF07732"/>
    </source>
</evidence>
<sequence length="551" mass="61451">MPSLSRRDAFKLGGLAALGAAGLAIPWGAVDASSASLLPSSKMPKPYQVPFARLEALPKNEVLTDQFGQIDVYRNEAKLGKARIVPNMDTPVLGYEGKVPGRMISVEQGTRVQMAMRNQLPEVHPTFGTPTRISTHLHGSASLPQYDGYASDVTEVGQKKLYHYPNFQSARTLWYHDHGVHFTSQNAYSGLAAQYHLHDPMERALLPQNEFDVGLTVSDMMFQADGSQLWDDRSHSGLWGDVILVNGAPWPVMKVKRRVYRFRVLNASISRSYNFSTSPAAPMYMVATDGGLMPVSQNVSSWRHGSAERYEVLIDFSGFKAGTRIELRNASNPNNRDYDNTGKVMAFDVVDDGFDPNDPTARTIPQSLNPGNDIMRLTPASSMKVRNIRVERSDSSQQWMLNGQTWDDVIKSGYTSVLANPNVGDTEIWEIENKSGGWFHPVHIHLIDFRILSRNGKDPFAYEKGPKDVVYVGEGEKVRLIMKFGDITRPDHLAPRTGKYMVHCHNLAHEDHDMMHQFSVGQGTPDAAVNDPINADKPCGDDESFVDQQRY</sequence>
<dbReference type="EMBL" id="SZZH01000001">
    <property type="protein sequence ID" value="TKV60683.1"/>
    <property type="molecule type" value="Genomic_DNA"/>
</dbReference>
<reference evidence="5 6" key="1">
    <citation type="submission" date="2019-05" db="EMBL/GenBank/DDBJ databases">
        <title>Nakamurella sp. N5BH11, whole genome shotgun sequence.</title>
        <authorList>
            <person name="Tuo L."/>
        </authorList>
    </citation>
    <scope>NUCLEOTIDE SEQUENCE [LARGE SCALE GENOMIC DNA]</scope>
    <source>
        <strain evidence="5 6">N5BH11</strain>
    </source>
</reference>
<dbReference type="RefSeq" id="WP_137447986.1">
    <property type="nucleotide sequence ID" value="NZ_SZZH01000001.1"/>
</dbReference>